<evidence type="ECO:0000313" key="6">
    <source>
        <dbReference type="Proteomes" id="UP000823618"/>
    </source>
</evidence>
<name>A0A9D9N6W4_9FIRM</name>
<evidence type="ECO:0000256" key="4">
    <source>
        <dbReference type="ARBA" id="ARBA00023163"/>
    </source>
</evidence>
<evidence type="ECO:0000256" key="3">
    <source>
        <dbReference type="ARBA" id="ARBA00023125"/>
    </source>
</evidence>
<protein>
    <submittedName>
        <fullName evidence="5">BlaI/MecI/CopY family transcriptional regulator</fullName>
    </submittedName>
</protein>
<keyword evidence="2" id="KW-0805">Transcription regulation</keyword>
<dbReference type="Gene3D" id="1.10.10.10">
    <property type="entry name" value="Winged helix-like DNA-binding domain superfamily/Winged helix DNA-binding domain"/>
    <property type="match status" value="1"/>
</dbReference>
<evidence type="ECO:0000313" key="5">
    <source>
        <dbReference type="EMBL" id="MBO8462378.1"/>
    </source>
</evidence>
<sequence>MGKFNKLSNTEYEIMELFWNEQKELTGAEIRSEYFHNEKAIQTVNTFLNRLLIKGYLDIRKESRQYIYHAVCSKKEYHKKVLEASLQKNYGHSMASFVASYCGQEQPSKETLDKINLWLEELSSNE</sequence>
<comment type="caution">
    <text evidence="5">The sequence shown here is derived from an EMBL/GenBank/DDBJ whole genome shotgun (WGS) entry which is preliminary data.</text>
</comment>
<dbReference type="Pfam" id="PF03965">
    <property type="entry name" value="Penicillinase_R"/>
    <property type="match status" value="1"/>
</dbReference>
<dbReference type="PIRSF" id="PIRSF019455">
    <property type="entry name" value="CopR_AtkY"/>
    <property type="match status" value="1"/>
</dbReference>
<dbReference type="InterPro" id="IPR005650">
    <property type="entry name" value="BlaI_family"/>
</dbReference>
<dbReference type="AlphaFoldDB" id="A0A9D9N6W4"/>
<reference evidence="5" key="2">
    <citation type="journal article" date="2021" name="PeerJ">
        <title>Extensive microbial diversity within the chicken gut microbiome revealed by metagenomics and culture.</title>
        <authorList>
            <person name="Gilroy R."/>
            <person name="Ravi A."/>
            <person name="Getino M."/>
            <person name="Pursley I."/>
            <person name="Horton D.L."/>
            <person name="Alikhan N.F."/>
            <person name="Baker D."/>
            <person name="Gharbi K."/>
            <person name="Hall N."/>
            <person name="Watson M."/>
            <person name="Adriaenssens E.M."/>
            <person name="Foster-Nyarko E."/>
            <person name="Jarju S."/>
            <person name="Secka A."/>
            <person name="Antonio M."/>
            <person name="Oren A."/>
            <person name="Chaudhuri R.R."/>
            <person name="La Ragione R."/>
            <person name="Hildebrand F."/>
            <person name="Pallen M.J."/>
        </authorList>
    </citation>
    <scope>NUCLEOTIDE SEQUENCE</scope>
    <source>
        <strain evidence="5">E3-2379</strain>
    </source>
</reference>
<evidence type="ECO:0000256" key="2">
    <source>
        <dbReference type="ARBA" id="ARBA00023015"/>
    </source>
</evidence>
<accession>A0A9D9N6W4</accession>
<dbReference type="InterPro" id="IPR036388">
    <property type="entry name" value="WH-like_DNA-bd_sf"/>
</dbReference>
<comment type="similarity">
    <text evidence="1">Belongs to the BlaI transcriptional regulatory family.</text>
</comment>
<dbReference type="EMBL" id="JADIML010000015">
    <property type="protein sequence ID" value="MBO8462378.1"/>
    <property type="molecule type" value="Genomic_DNA"/>
</dbReference>
<dbReference type="GO" id="GO:0003677">
    <property type="term" value="F:DNA binding"/>
    <property type="evidence" value="ECO:0007669"/>
    <property type="project" value="UniProtKB-KW"/>
</dbReference>
<dbReference type="Proteomes" id="UP000823618">
    <property type="component" value="Unassembled WGS sequence"/>
</dbReference>
<reference evidence="5" key="1">
    <citation type="submission" date="2020-10" db="EMBL/GenBank/DDBJ databases">
        <authorList>
            <person name="Gilroy R."/>
        </authorList>
    </citation>
    <scope>NUCLEOTIDE SEQUENCE</scope>
    <source>
        <strain evidence="5">E3-2379</strain>
    </source>
</reference>
<dbReference type="SUPFAM" id="SSF46785">
    <property type="entry name" value="Winged helix' DNA-binding domain"/>
    <property type="match status" value="1"/>
</dbReference>
<keyword evidence="4" id="KW-0804">Transcription</keyword>
<dbReference type="InterPro" id="IPR036390">
    <property type="entry name" value="WH_DNA-bd_sf"/>
</dbReference>
<organism evidence="5 6">
    <name type="scientific">Candidatus Scybalomonas excrementavium</name>
    <dbReference type="NCBI Taxonomy" id="2840943"/>
    <lineage>
        <taxon>Bacteria</taxon>
        <taxon>Bacillati</taxon>
        <taxon>Bacillota</taxon>
        <taxon>Clostridia</taxon>
        <taxon>Lachnospirales</taxon>
        <taxon>Lachnospiraceae</taxon>
        <taxon>Lachnospiraceae incertae sedis</taxon>
        <taxon>Candidatus Scybalomonas</taxon>
    </lineage>
</organism>
<gene>
    <name evidence="5" type="ORF">IAC13_00425</name>
</gene>
<keyword evidence="3" id="KW-0238">DNA-binding</keyword>
<proteinExistence type="inferred from homology"/>
<dbReference type="GO" id="GO:0045892">
    <property type="term" value="P:negative regulation of DNA-templated transcription"/>
    <property type="evidence" value="ECO:0007669"/>
    <property type="project" value="InterPro"/>
</dbReference>
<evidence type="ECO:0000256" key="1">
    <source>
        <dbReference type="ARBA" id="ARBA00011046"/>
    </source>
</evidence>